<dbReference type="AlphaFoldDB" id="A0A0C9X6B8"/>
<protein>
    <submittedName>
        <fullName evidence="2">Uncharacterized protein</fullName>
    </submittedName>
</protein>
<name>A0A0C9X6B8_9AGAR</name>
<evidence type="ECO:0000313" key="2">
    <source>
        <dbReference type="EMBL" id="KIJ96858.1"/>
    </source>
</evidence>
<sequence>MTSSPLALTPGFLRQVFRKNDLGLPQQVPCHATDAIARRTLVVHRRFVVMVTFNTSRVLIPPLMVSC</sequence>
<evidence type="ECO:0000313" key="1">
    <source>
        <dbReference type="EMBL" id="KIJ93668.1"/>
    </source>
</evidence>
<feature type="non-terminal residue" evidence="2">
    <location>
        <position position="67"/>
    </location>
</feature>
<dbReference type="EMBL" id="KN838831">
    <property type="protein sequence ID" value="KIJ93668.1"/>
    <property type="molecule type" value="Genomic_DNA"/>
</dbReference>
<evidence type="ECO:0000313" key="3">
    <source>
        <dbReference type="Proteomes" id="UP000054477"/>
    </source>
</evidence>
<dbReference type="Proteomes" id="UP000054477">
    <property type="component" value="Unassembled WGS sequence"/>
</dbReference>
<gene>
    <name evidence="2" type="ORF">K443DRAFT_682015</name>
    <name evidence="1" type="ORF">K443DRAFT_684332</name>
</gene>
<proteinExistence type="predicted"/>
<organism evidence="2 3">
    <name type="scientific">Laccaria amethystina LaAM-08-1</name>
    <dbReference type="NCBI Taxonomy" id="1095629"/>
    <lineage>
        <taxon>Eukaryota</taxon>
        <taxon>Fungi</taxon>
        <taxon>Dikarya</taxon>
        <taxon>Basidiomycota</taxon>
        <taxon>Agaricomycotina</taxon>
        <taxon>Agaricomycetes</taxon>
        <taxon>Agaricomycetidae</taxon>
        <taxon>Agaricales</taxon>
        <taxon>Agaricineae</taxon>
        <taxon>Hydnangiaceae</taxon>
        <taxon>Laccaria</taxon>
    </lineage>
</organism>
<dbReference type="EMBL" id="KN838709">
    <property type="protein sequence ID" value="KIJ96858.1"/>
    <property type="molecule type" value="Genomic_DNA"/>
</dbReference>
<reference evidence="2" key="3">
    <citation type="submission" date="2015-02" db="EMBL/GenBank/DDBJ databases">
        <title>Evolutionary Origins and Diversification of the Mycorrhizal Mutualists.</title>
        <authorList>
            <consortium name="DOE Joint Genome Institute"/>
            <consortium name="Mycorrhizal Genomics Consortium"/>
            <person name="Kohler A."/>
            <person name="Kuo A."/>
            <person name="Nagy L.G."/>
            <person name="Floudas D."/>
            <person name="Copeland A."/>
            <person name="Barry K.W."/>
            <person name="Cichocki N."/>
            <person name="Veneault-Fourrey C."/>
            <person name="LaButti K."/>
            <person name="Lindquist E.A."/>
            <person name="Lipzen A."/>
            <person name="Lundell T."/>
            <person name="Morin E."/>
            <person name="Murat C."/>
            <person name="Riley R."/>
            <person name="Ohm R."/>
            <person name="Sun H."/>
            <person name="Tunlid A."/>
            <person name="Henrissat B."/>
            <person name="Grigoriev I.V."/>
            <person name="Hibbett D.S."/>
            <person name="Martin F."/>
        </authorList>
    </citation>
    <scope>NUCLEOTIDE SEQUENCE</scope>
    <source>
        <strain evidence="2 3">LaAM-08-1</strain>
    </source>
</reference>
<reference evidence="2 3" key="1">
    <citation type="submission" date="2014-04" db="EMBL/GenBank/DDBJ databases">
        <authorList>
            <consortium name="DOE Joint Genome Institute"/>
            <person name="Kuo A."/>
            <person name="Kohler A."/>
            <person name="Nagy L.G."/>
            <person name="Floudas D."/>
            <person name="Copeland A."/>
            <person name="Barry K.W."/>
            <person name="Cichocki N."/>
            <person name="Veneault-Fourrey C."/>
            <person name="LaButti K."/>
            <person name="Lindquist E.A."/>
            <person name="Lipzen A."/>
            <person name="Lundell T."/>
            <person name="Morin E."/>
            <person name="Murat C."/>
            <person name="Sun H."/>
            <person name="Tunlid A."/>
            <person name="Henrissat B."/>
            <person name="Grigoriev I.V."/>
            <person name="Hibbett D.S."/>
            <person name="Martin F."/>
            <person name="Nordberg H.P."/>
            <person name="Cantor M.N."/>
            <person name="Hua S.X."/>
        </authorList>
    </citation>
    <scope>NUCLEOTIDE SEQUENCE [LARGE SCALE GENOMIC DNA]</scope>
    <source>
        <strain evidence="2 3">LaAM-08-1</strain>
    </source>
</reference>
<accession>A0A0C9X6B8</accession>
<dbReference type="HOGENOM" id="CLU_2819495_0_0_1"/>
<keyword evidence="3" id="KW-1185">Reference proteome</keyword>
<reference evidence="3" key="2">
    <citation type="submission" date="2015-01" db="EMBL/GenBank/DDBJ databases">
        <title>Evolutionary Origins and Diversification of the Mycorrhizal Mutualists.</title>
        <authorList>
            <consortium name="DOE Joint Genome Institute"/>
            <consortium name="Mycorrhizal Genomics Consortium"/>
            <person name="Kohler A."/>
            <person name="Kuo A."/>
            <person name="Nagy L.G."/>
            <person name="Floudas D."/>
            <person name="Copeland A."/>
            <person name="Barry K.W."/>
            <person name="Cichocki N."/>
            <person name="Veneault-Fourrey C."/>
            <person name="LaButti K."/>
            <person name="Lindquist E.A."/>
            <person name="Lipzen A."/>
            <person name="Lundell T."/>
            <person name="Morin E."/>
            <person name="Murat C."/>
            <person name="Riley R."/>
            <person name="Ohm R."/>
            <person name="Sun H."/>
            <person name="Tunlid A."/>
            <person name="Henrissat B."/>
            <person name="Grigoriev I.V."/>
            <person name="Hibbett D.S."/>
            <person name="Martin F."/>
        </authorList>
    </citation>
    <scope>NUCLEOTIDE SEQUENCE [LARGE SCALE GENOMIC DNA]</scope>
    <source>
        <strain evidence="3">LaAM-08-1</strain>
    </source>
</reference>